<dbReference type="InterPro" id="IPR012912">
    <property type="entry name" value="Plasmid_pRiA4b_Orf3-like"/>
</dbReference>
<proteinExistence type="predicted"/>
<sequence>MSMVFRFRMLSDENDNFVRDYEVPYDMTLLDFHNFILRSLEYEECMASFFTADERWEKLREFTLMDMDDGSEGAPAAMESVTLGQIIHNNRDRLIYLFDMFGDRAYFLELTGTYEMPKDGSYPREIYARADAPDQYDPSKTATAGEGSIFDEVMGEFNDFEGDDNYDDEY</sequence>
<dbReference type="eggNOG" id="ENOG502ZZB9">
    <property type="taxonomic scope" value="Bacteria"/>
</dbReference>
<evidence type="ECO:0000313" key="3">
    <source>
        <dbReference type="Proteomes" id="UP000195772"/>
    </source>
</evidence>
<gene>
    <name evidence="2" type="ORF">B5G41_05060</name>
</gene>
<reference evidence="3" key="1">
    <citation type="submission" date="2017-04" db="EMBL/GenBank/DDBJ databases">
        <title>Function of individual gut microbiota members based on whole genome sequencing of pure cultures obtained from chicken caecum.</title>
        <authorList>
            <person name="Medvecky M."/>
            <person name="Cejkova D."/>
            <person name="Polansky O."/>
            <person name="Karasova D."/>
            <person name="Kubasova T."/>
            <person name="Cizek A."/>
            <person name="Rychlik I."/>
        </authorList>
    </citation>
    <scope>NUCLEOTIDE SEQUENCE [LARGE SCALE GENOMIC DNA]</scope>
    <source>
        <strain evidence="3">An90</strain>
    </source>
</reference>
<dbReference type="Gene3D" id="3.10.290.30">
    <property type="entry name" value="MM3350-like"/>
    <property type="match status" value="1"/>
</dbReference>
<name>A0A1Y3QW30_9BACT</name>
<dbReference type="SUPFAM" id="SSF159941">
    <property type="entry name" value="MM3350-like"/>
    <property type="match status" value="1"/>
</dbReference>
<dbReference type="RefSeq" id="WP_026318377.1">
    <property type="nucleotide sequence ID" value="NZ_AP025562.1"/>
</dbReference>
<comment type="caution">
    <text evidence="2">The sequence shown here is derived from an EMBL/GenBank/DDBJ whole genome shotgun (WGS) entry which is preliminary data.</text>
</comment>
<organism evidence="2 3">
    <name type="scientific">Alistipes onderdonkii</name>
    <dbReference type="NCBI Taxonomy" id="328813"/>
    <lineage>
        <taxon>Bacteria</taxon>
        <taxon>Pseudomonadati</taxon>
        <taxon>Bacteroidota</taxon>
        <taxon>Bacteroidia</taxon>
        <taxon>Bacteroidales</taxon>
        <taxon>Rikenellaceae</taxon>
        <taxon>Alistipes</taxon>
    </lineage>
</organism>
<protein>
    <recommendedName>
        <fullName evidence="1">Plasmid pRiA4b Orf3-like domain-containing protein</fullName>
    </recommendedName>
</protein>
<dbReference type="Proteomes" id="UP000195772">
    <property type="component" value="Unassembled WGS sequence"/>
</dbReference>
<evidence type="ECO:0000259" key="1">
    <source>
        <dbReference type="Pfam" id="PF07929"/>
    </source>
</evidence>
<dbReference type="EMBL" id="NFHB01000003">
    <property type="protein sequence ID" value="OUN03836.1"/>
    <property type="molecule type" value="Genomic_DNA"/>
</dbReference>
<dbReference type="InterPro" id="IPR024047">
    <property type="entry name" value="MM3350-like_sf"/>
</dbReference>
<feature type="domain" description="Plasmid pRiA4b Orf3-like" evidence="1">
    <location>
        <begin position="10"/>
        <end position="133"/>
    </location>
</feature>
<accession>A0A1Y3QW30</accession>
<dbReference type="AlphaFoldDB" id="A0A1Y3QW30"/>
<dbReference type="Pfam" id="PF07929">
    <property type="entry name" value="PRiA4_ORF3"/>
    <property type="match status" value="1"/>
</dbReference>
<dbReference type="OrthoDB" id="666725at2"/>
<evidence type="ECO:0000313" key="2">
    <source>
        <dbReference type="EMBL" id="OUN03836.1"/>
    </source>
</evidence>